<dbReference type="AlphaFoldDB" id="A0A2P6RBX3"/>
<reference evidence="2 3" key="1">
    <citation type="journal article" date="2018" name="Nat. Genet.">
        <title>The Rosa genome provides new insights in the design of modern roses.</title>
        <authorList>
            <person name="Bendahmane M."/>
        </authorList>
    </citation>
    <scope>NUCLEOTIDE SEQUENCE [LARGE SCALE GENOMIC DNA]</scope>
    <source>
        <strain evidence="3">cv. Old Blush</strain>
    </source>
</reference>
<evidence type="ECO:0000313" key="2">
    <source>
        <dbReference type="EMBL" id="PRQ43910.1"/>
    </source>
</evidence>
<sequence length="78" mass="9255">MIRIMFEQILATIIYCCIFYVEASLHWFWGIWFSKCDYNHPHEHWRGTPCSSGIYCCLDPNAAKCKSSKWNAVIMQIF</sequence>
<gene>
    <name evidence="2" type="ORF">RchiOBHm_Chr3g0473421</name>
</gene>
<keyword evidence="1" id="KW-0472">Membrane</keyword>
<keyword evidence="1" id="KW-0812">Transmembrane</keyword>
<comment type="caution">
    <text evidence="2">The sequence shown here is derived from an EMBL/GenBank/DDBJ whole genome shotgun (WGS) entry which is preliminary data.</text>
</comment>
<evidence type="ECO:0000313" key="3">
    <source>
        <dbReference type="Proteomes" id="UP000238479"/>
    </source>
</evidence>
<proteinExistence type="predicted"/>
<name>A0A2P6RBX3_ROSCH</name>
<dbReference type="Gramene" id="PRQ43910">
    <property type="protein sequence ID" value="PRQ43910"/>
    <property type="gene ID" value="RchiOBHm_Chr3g0473421"/>
</dbReference>
<accession>A0A2P6RBX3</accession>
<protein>
    <submittedName>
        <fullName evidence="2">Uncharacterized protein</fullName>
    </submittedName>
</protein>
<organism evidence="2 3">
    <name type="scientific">Rosa chinensis</name>
    <name type="common">China rose</name>
    <dbReference type="NCBI Taxonomy" id="74649"/>
    <lineage>
        <taxon>Eukaryota</taxon>
        <taxon>Viridiplantae</taxon>
        <taxon>Streptophyta</taxon>
        <taxon>Embryophyta</taxon>
        <taxon>Tracheophyta</taxon>
        <taxon>Spermatophyta</taxon>
        <taxon>Magnoliopsida</taxon>
        <taxon>eudicotyledons</taxon>
        <taxon>Gunneridae</taxon>
        <taxon>Pentapetalae</taxon>
        <taxon>rosids</taxon>
        <taxon>fabids</taxon>
        <taxon>Rosales</taxon>
        <taxon>Rosaceae</taxon>
        <taxon>Rosoideae</taxon>
        <taxon>Rosoideae incertae sedis</taxon>
        <taxon>Rosa</taxon>
    </lineage>
</organism>
<keyword evidence="3" id="KW-1185">Reference proteome</keyword>
<dbReference type="EMBL" id="PDCK01000041">
    <property type="protein sequence ID" value="PRQ43910.1"/>
    <property type="molecule type" value="Genomic_DNA"/>
</dbReference>
<feature type="transmembrane region" description="Helical" evidence="1">
    <location>
        <begin position="12"/>
        <end position="32"/>
    </location>
</feature>
<dbReference type="Proteomes" id="UP000238479">
    <property type="component" value="Chromosome 3"/>
</dbReference>
<evidence type="ECO:0000256" key="1">
    <source>
        <dbReference type="SAM" id="Phobius"/>
    </source>
</evidence>
<keyword evidence="1" id="KW-1133">Transmembrane helix</keyword>